<comment type="function">
    <text evidence="15 17">Poorly processive, error-prone DNA polymerase involved in untargeted mutagenesis. Copies undamaged DNA at stalled replication forks, which arise in vivo from mismatched or misaligned primer ends. These misaligned primers can be extended by PolIV. Exhibits no 3'-5' exonuclease (proofreading) activity. May be involved in translesional synthesis, in conjunction with the beta clamp from PolIII.</text>
</comment>
<evidence type="ECO:0000256" key="11">
    <source>
        <dbReference type="ARBA" id="ARBA00022842"/>
    </source>
</evidence>
<dbReference type="NCBIfam" id="NF002677">
    <property type="entry name" value="PRK02406.1"/>
    <property type="match status" value="1"/>
</dbReference>
<keyword evidence="10 17" id="KW-0227">DNA damage</keyword>
<dbReference type="OrthoDB" id="9808813at2"/>
<feature type="site" description="Substrate discrimination" evidence="17">
    <location>
        <position position="53"/>
    </location>
</feature>
<dbReference type="EMBL" id="QURL01000002">
    <property type="protein sequence ID" value="RFC65259.1"/>
    <property type="molecule type" value="Genomic_DNA"/>
</dbReference>
<evidence type="ECO:0000313" key="19">
    <source>
        <dbReference type="EMBL" id="RFC65259.1"/>
    </source>
</evidence>
<dbReference type="CDD" id="cd03586">
    <property type="entry name" value="PolY_Pol_IV_kappa"/>
    <property type="match status" value="1"/>
</dbReference>
<dbReference type="Gene3D" id="3.30.70.270">
    <property type="match status" value="1"/>
</dbReference>
<dbReference type="HAMAP" id="MF_01113">
    <property type="entry name" value="DNApol_IV"/>
    <property type="match status" value="1"/>
</dbReference>
<dbReference type="AlphaFoldDB" id="A0A371X7N3"/>
<organism evidence="19 20">
    <name type="scientific">Fulvimarina endophytica</name>
    <dbReference type="NCBI Taxonomy" id="2293836"/>
    <lineage>
        <taxon>Bacteria</taxon>
        <taxon>Pseudomonadati</taxon>
        <taxon>Pseudomonadota</taxon>
        <taxon>Alphaproteobacteria</taxon>
        <taxon>Hyphomicrobiales</taxon>
        <taxon>Aurantimonadaceae</taxon>
        <taxon>Fulvimarina</taxon>
    </lineage>
</organism>
<evidence type="ECO:0000256" key="14">
    <source>
        <dbReference type="ARBA" id="ARBA00023204"/>
    </source>
</evidence>
<evidence type="ECO:0000256" key="10">
    <source>
        <dbReference type="ARBA" id="ARBA00022763"/>
    </source>
</evidence>
<dbReference type="Gene3D" id="3.40.1170.60">
    <property type="match status" value="1"/>
</dbReference>
<evidence type="ECO:0000256" key="4">
    <source>
        <dbReference type="ARBA" id="ARBA00022457"/>
    </source>
</evidence>
<dbReference type="PROSITE" id="PS50173">
    <property type="entry name" value="UMUC"/>
    <property type="match status" value="1"/>
</dbReference>
<dbReference type="GO" id="GO:0009432">
    <property type="term" value="P:SOS response"/>
    <property type="evidence" value="ECO:0007669"/>
    <property type="project" value="TreeGrafter"/>
</dbReference>
<dbReference type="Proteomes" id="UP000264310">
    <property type="component" value="Unassembled WGS sequence"/>
</dbReference>
<dbReference type="GO" id="GO:0006261">
    <property type="term" value="P:DNA-templated DNA replication"/>
    <property type="evidence" value="ECO:0007669"/>
    <property type="project" value="UniProtKB-UniRule"/>
</dbReference>
<keyword evidence="20" id="KW-1185">Reference proteome</keyword>
<dbReference type="InterPro" id="IPR050116">
    <property type="entry name" value="DNA_polymerase-Y"/>
</dbReference>
<evidence type="ECO:0000256" key="9">
    <source>
        <dbReference type="ARBA" id="ARBA00022723"/>
    </source>
</evidence>
<dbReference type="SUPFAM" id="SSF100879">
    <property type="entry name" value="Lesion bypass DNA polymerase (Y-family), little finger domain"/>
    <property type="match status" value="1"/>
</dbReference>
<comment type="catalytic activity">
    <reaction evidence="16 17">
        <text>DNA(n) + a 2'-deoxyribonucleoside 5'-triphosphate = DNA(n+1) + diphosphate</text>
        <dbReference type="Rhea" id="RHEA:22508"/>
        <dbReference type="Rhea" id="RHEA-COMP:17339"/>
        <dbReference type="Rhea" id="RHEA-COMP:17340"/>
        <dbReference type="ChEBI" id="CHEBI:33019"/>
        <dbReference type="ChEBI" id="CHEBI:61560"/>
        <dbReference type="ChEBI" id="CHEBI:173112"/>
        <dbReference type="EC" id="2.7.7.7"/>
    </reaction>
</comment>
<evidence type="ECO:0000256" key="7">
    <source>
        <dbReference type="ARBA" id="ARBA00022695"/>
    </source>
</evidence>
<dbReference type="EC" id="2.7.7.7" evidence="17"/>
<dbReference type="InterPro" id="IPR043502">
    <property type="entry name" value="DNA/RNA_pol_sf"/>
</dbReference>
<evidence type="ECO:0000256" key="1">
    <source>
        <dbReference type="ARBA" id="ARBA00004496"/>
    </source>
</evidence>
<evidence type="ECO:0000256" key="5">
    <source>
        <dbReference type="ARBA" id="ARBA00022490"/>
    </source>
</evidence>
<dbReference type="FunFam" id="3.40.1170.60:FF:000001">
    <property type="entry name" value="DNA polymerase IV"/>
    <property type="match status" value="1"/>
</dbReference>
<dbReference type="Pfam" id="PF11799">
    <property type="entry name" value="IMS_C"/>
    <property type="match status" value="1"/>
</dbReference>
<dbReference type="SUPFAM" id="SSF56672">
    <property type="entry name" value="DNA/RNA polymerases"/>
    <property type="match status" value="1"/>
</dbReference>
<feature type="active site" evidence="17">
    <location>
        <position position="142"/>
    </location>
</feature>
<comment type="cofactor">
    <cofactor evidence="17">
        <name>Mg(2+)</name>
        <dbReference type="ChEBI" id="CHEBI:18420"/>
    </cofactor>
    <text evidence="17">Binds 2 magnesium ions per subunit.</text>
</comment>
<feature type="domain" description="UmuC" evidence="18">
    <location>
        <begin position="44"/>
        <end position="224"/>
    </location>
</feature>
<dbReference type="InterPro" id="IPR017961">
    <property type="entry name" value="DNA_pol_Y-fam_little_finger"/>
</dbReference>
<evidence type="ECO:0000256" key="17">
    <source>
        <dbReference type="HAMAP-Rule" id="MF_01113"/>
    </source>
</evidence>
<evidence type="ECO:0000256" key="13">
    <source>
        <dbReference type="ARBA" id="ARBA00023125"/>
    </source>
</evidence>
<keyword evidence="14 17" id="KW-0234">DNA repair</keyword>
<dbReference type="RefSeq" id="WP_116682156.1">
    <property type="nucleotide sequence ID" value="NZ_QURL01000002.1"/>
</dbReference>
<feature type="binding site" evidence="17">
    <location>
        <position position="141"/>
    </location>
    <ligand>
        <name>Mg(2+)</name>
        <dbReference type="ChEBI" id="CHEBI:18420"/>
    </ligand>
</feature>
<keyword evidence="13 17" id="KW-0238">DNA-binding</keyword>
<keyword evidence="9 17" id="KW-0479">Metal-binding</keyword>
<evidence type="ECO:0000256" key="2">
    <source>
        <dbReference type="ARBA" id="ARBA00010945"/>
    </source>
</evidence>
<evidence type="ECO:0000256" key="8">
    <source>
        <dbReference type="ARBA" id="ARBA00022705"/>
    </source>
</evidence>
<name>A0A371X7N3_9HYPH</name>
<evidence type="ECO:0000256" key="16">
    <source>
        <dbReference type="ARBA" id="ARBA00049244"/>
    </source>
</evidence>
<gene>
    <name evidence="17" type="primary">dinB</name>
    <name evidence="19" type="ORF">DYI37_05310</name>
</gene>
<dbReference type="GO" id="GO:0003887">
    <property type="term" value="F:DNA-directed DNA polymerase activity"/>
    <property type="evidence" value="ECO:0007669"/>
    <property type="project" value="UniProtKB-UniRule"/>
</dbReference>
<evidence type="ECO:0000256" key="6">
    <source>
        <dbReference type="ARBA" id="ARBA00022679"/>
    </source>
</evidence>
<dbReference type="InterPro" id="IPR043128">
    <property type="entry name" value="Rev_trsase/Diguanyl_cyclase"/>
</dbReference>
<comment type="subcellular location">
    <subcellularLocation>
        <location evidence="1 17">Cytoplasm</location>
    </subcellularLocation>
</comment>
<protein>
    <recommendedName>
        <fullName evidence="17">DNA polymerase IV</fullName>
        <shortName evidence="17">Pol IV</shortName>
        <ecNumber evidence="17">2.7.7.7</ecNumber>
    </recommendedName>
</protein>
<keyword evidence="5 17" id="KW-0963">Cytoplasm</keyword>
<dbReference type="InterPro" id="IPR036775">
    <property type="entry name" value="DNA_pol_Y-fam_lit_finger_sf"/>
</dbReference>
<keyword evidence="7 17" id="KW-0548">Nucleotidyltransferase</keyword>
<comment type="caution">
    <text evidence="19">The sequence shown here is derived from an EMBL/GenBank/DDBJ whole genome shotgun (WGS) entry which is preliminary data.</text>
</comment>
<comment type="subunit">
    <text evidence="3 17">Monomer.</text>
</comment>
<reference evidence="19 20" key="1">
    <citation type="submission" date="2018-08" db="EMBL/GenBank/DDBJ databases">
        <title>Fulvimarina sp. 85, whole genome shotgun sequence.</title>
        <authorList>
            <person name="Tuo L."/>
        </authorList>
    </citation>
    <scope>NUCLEOTIDE SEQUENCE [LARGE SCALE GENOMIC DNA]</scope>
    <source>
        <strain evidence="19 20">85</strain>
    </source>
</reference>
<keyword evidence="12 17" id="KW-0239">DNA-directed DNA polymerase</keyword>
<dbReference type="GO" id="GO:0005829">
    <property type="term" value="C:cytosol"/>
    <property type="evidence" value="ECO:0007669"/>
    <property type="project" value="TreeGrafter"/>
</dbReference>
<evidence type="ECO:0000256" key="12">
    <source>
        <dbReference type="ARBA" id="ARBA00022932"/>
    </source>
</evidence>
<evidence type="ECO:0000259" key="18">
    <source>
        <dbReference type="PROSITE" id="PS50173"/>
    </source>
</evidence>
<dbReference type="FunFam" id="3.30.1490.100:FF:000004">
    <property type="entry name" value="DNA polymerase IV"/>
    <property type="match status" value="1"/>
</dbReference>
<dbReference type="InterPro" id="IPR022880">
    <property type="entry name" value="DNApol_IV"/>
</dbReference>
<keyword evidence="6 17" id="KW-0808">Transferase</keyword>
<comment type="similarity">
    <text evidence="2 17">Belongs to the DNA polymerase type-Y family.</text>
</comment>
<keyword evidence="11 17" id="KW-0460">Magnesium</keyword>
<evidence type="ECO:0000313" key="20">
    <source>
        <dbReference type="Proteomes" id="UP000264310"/>
    </source>
</evidence>
<dbReference type="PANTHER" id="PTHR11076">
    <property type="entry name" value="DNA REPAIR POLYMERASE UMUC / TRANSFERASE FAMILY MEMBER"/>
    <property type="match status" value="1"/>
</dbReference>
<keyword evidence="4 17" id="KW-0515">Mutator protein</keyword>
<evidence type="ECO:0000256" key="3">
    <source>
        <dbReference type="ARBA" id="ARBA00011245"/>
    </source>
</evidence>
<dbReference type="GO" id="GO:0000287">
    <property type="term" value="F:magnesium ion binding"/>
    <property type="evidence" value="ECO:0007669"/>
    <property type="project" value="UniProtKB-UniRule"/>
</dbReference>
<dbReference type="Gene3D" id="3.30.1490.100">
    <property type="entry name" value="DNA polymerase, Y-family, little finger domain"/>
    <property type="match status" value="1"/>
</dbReference>
<dbReference type="PANTHER" id="PTHR11076:SF33">
    <property type="entry name" value="DNA POLYMERASE KAPPA"/>
    <property type="match status" value="1"/>
</dbReference>
<keyword evidence="8 17" id="KW-0235">DNA replication</keyword>
<dbReference type="GO" id="GO:0042276">
    <property type="term" value="P:error-prone translesion synthesis"/>
    <property type="evidence" value="ECO:0007669"/>
    <property type="project" value="TreeGrafter"/>
</dbReference>
<dbReference type="GO" id="GO:0006281">
    <property type="term" value="P:DNA repair"/>
    <property type="evidence" value="ECO:0007669"/>
    <property type="project" value="UniProtKB-UniRule"/>
</dbReference>
<proteinExistence type="inferred from homology"/>
<dbReference type="NCBIfam" id="NF002751">
    <property type="entry name" value="PRK02794.1"/>
    <property type="match status" value="1"/>
</dbReference>
<dbReference type="GO" id="GO:0003684">
    <property type="term" value="F:damaged DNA binding"/>
    <property type="evidence" value="ECO:0007669"/>
    <property type="project" value="InterPro"/>
</dbReference>
<evidence type="ECO:0000256" key="15">
    <source>
        <dbReference type="ARBA" id="ARBA00025589"/>
    </source>
</evidence>
<dbReference type="Gene3D" id="1.10.150.20">
    <property type="entry name" value="5' to 3' exonuclease, C-terminal subdomain"/>
    <property type="match status" value="1"/>
</dbReference>
<feature type="binding site" evidence="17">
    <location>
        <position position="48"/>
    </location>
    <ligand>
        <name>Mg(2+)</name>
        <dbReference type="ChEBI" id="CHEBI:18420"/>
    </ligand>
</feature>
<sequence>MAASAAGFSVCRDCHATGRLEARRCTACGSPRLAAHPELGSLPIAHLDCDAFYASIEKRDDPSLRDKPVIVGGGTRGVVTTCCYIARIRGVRSAMPMFKALKLCPEAVIVKPRMEKYAGVGREIRQMMRDLTPLVEPLSIDEAFMDLSGTELLHGEPSAVTLVKLAARIEAEIGVSVSIGLSHNKFLAKMASDLEKPRGFSVIGRSETRDFLRVRPIGAIWGVGEAMAAKLTADGLTSIGQLQEMDEGELMRRYGAMGMRLSRLSRGIDTRTVEPRGEAKSISAETTFDTDLYRMDDLVPVLRRLSEKVSARLKATDLAATGVTLKLKTADFKLRTRQRKLQDPTRLADRIFSAGRSLLGHELDGTRFRLIGIGCSGFAPESLADPEDLVDPAFAKRKKAEAALDALRGRFGQKAIETGYTYGAPPTRSEPRRS</sequence>
<dbReference type="Pfam" id="PF00817">
    <property type="entry name" value="IMS"/>
    <property type="match status" value="1"/>
</dbReference>
<accession>A0A371X7N3</accession>
<dbReference type="InterPro" id="IPR001126">
    <property type="entry name" value="UmuC"/>
</dbReference>